<reference evidence="1" key="1">
    <citation type="journal article" date="2015" name="Nature">
        <title>Complex archaea that bridge the gap between prokaryotes and eukaryotes.</title>
        <authorList>
            <person name="Spang A."/>
            <person name="Saw J.H."/>
            <person name="Jorgensen S.L."/>
            <person name="Zaremba-Niedzwiedzka K."/>
            <person name="Martijn J."/>
            <person name="Lind A.E."/>
            <person name="van Eijk R."/>
            <person name="Schleper C."/>
            <person name="Guy L."/>
            <person name="Ettema T.J."/>
        </authorList>
    </citation>
    <scope>NUCLEOTIDE SEQUENCE</scope>
</reference>
<protein>
    <submittedName>
        <fullName evidence="1">Uncharacterized protein</fullName>
    </submittedName>
</protein>
<proteinExistence type="predicted"/>
<sequence length="77" mass="8400">LKEELIGEVDVTVISLCGTIRHEALKSVGTLDKRNDLQLAMLSTIRASGTGMVPPKFLEADIYVKTRNGDVTIEKTV</sequence>
<name>A0A0F9CES2_9ZZZZ</name>
<gene>
    <name evidence="1" type="ORF">LCGC14_2334290</name>
</gene>
<feature type="non-terminal residue" evidence="1">
    <location>
        <position position="1"/>
    </location>
</feature>
<organism evidence="1">
    <name type="scientific">marine sediment metagenome</name>
    <dbReference type="NCBI Taxonomy" id="412755"/>
    <lineage>
        <taxon>unclassified sequences</taxon>
        <taxon>metagenomes</taxon>
        <taxon>ecological metagenomes</taxon>
    </lineage>
</organism>
<dbReference type="EMBL" id="LAZR01033619">
    <property type="protein sequence ID" value="KKL47564.1"/>
    <property type="molecule type" value="Genomic_DNA"/>
</dbReference>
<evidence type="ECO:0000313" key="1">
    <source>
        <dbReference type="EMBL" id="KKL47564.1"/>
    </source>
</evidence>
<accession>A0A0F9CES2</accession>
<dbReference type="AlphaFoldDB" id="A0A0F9CES2"/>
<comment type="caution">
    <text evidence="1">The sequence shown here is derived from an EMBL/GenBank/DDBJ whole genome shotgun (WGS) entry which is preliminary data.</text>
</comment>